<evidence type="ECO:0000313" key="2">
    <source>
        <dbReference type="Proteomes" id="UP000076967"/>
    </source>
</evidence>
<dbReference type="STRING" id="494026.PGLA_07120"/>
<dbReference type="OrthoDB" id="9803772at2"/>
<proteinExistence type="predicted"/>
<dbReference type="EMBL" id="LVJH01000007">
    <property type="protein sequence ID" value="OAB44417.1"/>
    <property type="molecule type" value="Genomic_DNA"/>
</dbReference>
<dbReference type="InterPro" id="IPR016181">
    <property type="entry name" value="Acyl_CoA_acyltransferase"/>
</dbReference>
<dbReference type="Proteomes" id="UP000076967">
    <property type="component" value="Unassembled WGS sequence"/>
</dbReference>
<evidence type="ECO:0008006" key="3">
    <source>
        <dbReference type="Google" id="ProtNLM"/>
    </source>
</evidence>
<dbReference type="AlphaFoldDB" id="A0A168M9U8"/>
<sequence length="67" mass="7423">MIQYRRRGIGTLLLAKSEDTIHERCEVAGLDIGLLSDYGAAQSLYIIRGYVPDGKGIYKNGKYLKCG</sequence>
<protein>
    <recommendedName>
        <fullName evidence="3">N-acetyltransferase domain-containing protein</fullName>
    </recommendedName>
</protein>
<dbReference type="Gene3D" id="3.40.630.30">
    <property type="match status" value="1"/>
</dbReference>
<dbReference type="SUPFAM" id="SSF55729">
    <property type="entry name" value="Acyl-CoA N-acyltransferases (Nat)"/>
    <property type="match status" value="1"/>
</dbReference>
<name>A0A168M9U8_9BACL</name>
<keyword evidence="2" id="KW-1185">Reference proteome</keyword>
<reference evidence="1 2" key="1">
    <citation type="submission" date="2016-03" db="EMBL/GenBank/DDBJ databases">
        <title>Draft genome sequence of Paenibacillus glacialis DSM 22343.</title>
        <authorList>
            <person name="Shin S.-K."/>
            <person name="Yi H."/>
        </authorList>
    </citation>
    <scope>NUCLEOTIDE SEQUENCE [LARGE SCALE GENOMIC DNA]</scope>
    <source>
        <strain evidence="1 2">DSM 22343</strain>
    </source>
</reference>
<organism evidence="1 2">
    <name type="scientific">Paenibacillus glacialis</name>
    <dbReference type="NCBI Taxonomy" id="494026"/>
    <lineage>
        <taxon>Bacteria</taxon>
        <taxon>Bacillati</taxon>
        <taxon>Bacillota</taxon>
        <taxon>Bacilli</taxon>
        <taxon>Bacillales</taxon>
        <taxon>Paenibacillaceae</taxon>
        <taxon>Paenibacillus</taxon>
    </lineage>
</organism>
<accession>A0A168M9U8</accession>
<comment type="caution">
    <text evidence="1">The sequence shown here is derived from an EMBL/GenBank/DDBJ whole genome shotgun (WGS) entry which is preliminary data.</text>
</comment>
<evidence type="ECO:0000313" key="1">
    <source>
        <dbReference type="EMBL" id="OAB44417.1"/>
    </source>
</evidence>
<gene>
    <name evidence="1" type="ORF">PGLA_07120</name>
</gene>
<dbReference type="RefSeq" id="WP_068530811.1">
    <property type="nucleotide sequence ID" value="NZ_LVJH01000007.1"/>
</dbReference>